<evidence type="ECO:0000313" key="2">
    <source>
        <dbReference type="EMBL" id="VDD91348.1"/>
    </source>
</evidence>
<dbReference type="AlphaFoldDB" id="A0A0N4V858"/>
<name>A0A0N4V858_ENTVE</name>
<dbReference type="EMBL" id="UXUI01008377">
    <property type="protein sequence ID" value="VDD91348.1"/>
    <property type="molecule type" value="Genomic_DNA"/>
</dbReference>
<evidence type="ECO:0000313" key="4">
    <source>
        <dbReference type="WBParaSite" id="EVEC_0000652501-mRNA-1"/>
    </source>
</evidence>
<dbReference type="Proteomes" id="UP000274131">
    <property type="component" value="Unassembled WGS sequence"/>
</dbReference>
<evidence type="ECO:0000313" key="3">
    <source>
        <dbReference type="Proteomes" id="UP000274131"/>
    </source>
</evidence>
<dbReference type="InterPro" id="IPR005302">
    <property type="entry name" value="MoCF_Sase_C"/>
</dbReference>
<dbReference type="GO" id="GO:0003824">
    <property type="term" value="F:catalytic activity"/>
    <property type="evidence" value="ECO:0007669"/>
    <property type="project" value="InterPro"/>
</dbReference>
<proteinExistence type="predicted"/>
<dbReference type="PANTHER" id="PTHR14237:SF19">
    <property type="entry name" value="MITOCHONDRIAL AMIDOXIME REDUCING COMPONENT 1"/>
    <property type="match status" value="1"/>
</dbReference>
<dbReference type="GO" id="GO:0030170">
    <property type="term" value="F:pyridoxal phosphate binding"/>
    <property type="evidence" value="ECO:0007669"/>
    <property type="project" value="InterPro"/>
</dbReference>
<keyword evidence="3" id="KW-1185">Reference proteome</keyword>
<reference evidence="2 3" key="2">
    <citation type="submission" date="2018-10" db="EMBL/GenBank/DDBJ databases">
        <authorList>
            <consortium name="Pathogen Informatics"/>
        </authorList>
    </citation>
    <scope>NUCLEOTIDE SEQUENCE [LARGE SCALE GENOMIC DNA]</scope>
</reference>
<dbReference type="SUPFAM" id="SSF141673">
    <property type="entry name" value="MOSC N-terminal domain-like"/>
    <property type="match status" value="1"/>
</dbReference>
<dbReference type="InterPro" id="IPR011037">
    <property type="entry name" value="Pyrv_Knase-like_insert_dom_sf"/>
</dbReference>
<dbReference type="Pfam" id="PF03476">
    <property type="entry name" value="MOSC_N"/>
    <property type="match status" value="1"/>
</dbReference>
<organism evidence="4">
    <name type="scientific">Enterobius vermicularis</name>
    <name type="common">Human pinworm</name>
    <dbReference type="NCBI Taxonomy" id="51028"/>
    <lineage>
        <taxon>Eukaryota</taxon>
        <taxon>Metazoa</taxon>
        <taxon>Ecdysozoa</taxon>
        <taxon>Nematoda</taxon>
        <taxon>Chromadorea</taxon>
        <taxon>Rhabditida</taxon>
        <taxon>Spirurina</taxon>
        <taxon>Oxyuridomorpha</taxon>
        <taxon>Oxyuroidea</taxon>
        <taxon>Oxyuridae</taxon>
        <taxon>Enterobius</taxon>
    </lineage>
</organism>
<dbReference type="OrthoDB" id="17255at2759"/>
<reference evidence="4" key="1">
    <citation type="submission" date="2017-02" db="UniProtKB">
        <authorList>
            <consortium name="WormBaseParasite"/>
        </authorList>
    </citation>
    <scope>IDENTIFICATION</scope>
</reference>
<sequence>MMQCEEMGGKYREVRDRHFILMDGDTGKLVTGRQFPKLLTISANIHGGILFLASGGRTFELNIAEVVRRQDKRFAELHENLKQEGLDCGNQITEFLRLILKTSNNIRVLYFTKNLLTEPEQSYDSSAIEHHDPVAFPDDCPYLTLCQSSLADLNSRLPTGDHVDMRYFRPVIQIAGPPAYDEDKWSELKIDNVTFICDKPCSRCVLITIDPDTGLHRQNEQPLRLLREYRMATGKLREKYSQYPLFGILMKVKKQGTIRVGDSVYARYK</sequence>
<dbReference type="SUPFAM" id="SSF50800">
    <property type="entry name" value="PK beta-barrel domain-like"/>
    <property type="match status" value="1"/>
</dbReference>
<evidence type="ECO:0000259" key="1">
    <source>
        <dbReference type="PROSITE" id="PS51340"/>
    </source>
</evidence>
<dbReference type="STRING" id="51028.A0A0N4V858"/>
<dbReference type="PROSITE" id="PS51340">
    <property type="entry name" value="MOSC"/>
    <property type="match status" value="1"/>
</dbReference>
<dbReference type="Pfam" id="PF03473">
    <property type="entry name" value="MOSC"/>
    <property type="match status" value="1"/>
</dbReference>
<feature type="domain" description="MOSC" evidence="1">
    <location>
        <begin position="113"/>
        <end position="267"/>
    </location>
</feature>
<dbReference type="InterPro" id="IPR005303">
    <property type="entry name" value="MOCOS_middle"/>
</dbReference>
<dbReference type="WBParaSite" id="EVEC_0000652501-mRNA-1">
    <property type="protein sequence ID" value="EVEC_0000652501-mRNA-1"/>
    <property type="gene ID" value="EVEC_0000652501"/>
</dbReference>
<dbReference type="PANTHER" id="PTHR14237">
    <property type="entry name" value="MOLYBDOPTERIN COFACTOR SULFURASE MOSC"/>
    <property type="match status" value="1"/>
</dbReference>
<dbReference type="GO" id="GO:0030151">
    <property type="term" value="F:molybdenum ion binding"/>
    <property type="evidence" value="ECO:0007669"/>
    <property type="project" value="InterPro"/>
</dbReference>
<gene>
    <name evidence="2" type="ORF">EVEC_LOCUS6099</name>
</gene>
<protein>
    <submittedName>
        <fullName evidence="4">MOSC domain-containing protein</fullName>
    </submittedName>
</protein>
<accession>A0A0N4V858</accession>